<reference evidence="1" key="1">
    <citation type="submission" date="2014-11" db="EMBL/GenBank/DDBJ databases">
        <authorList>
            <person name="Amaro Gonzalez C."/>
        </authorList>
    </citation>
    <scope>NUCLEOTIDE SEQUENCE</scope>
</reference>
<name>A0A0E9PND6_ANGAN</name>
<protein>
    <submittedName>
        <fullName evidence="1">Uncharacterized protein</fullName>
    </submittedName>
</protein>
<sequence length="17" mass="1800">MPQESIAGPVNNKKDTA</sequence>
<proteinExistence type="predicted"/>
<dbReference type="AlphaFoldDB" id="A0A0E9PND6"/>
<accession>A0A0E9PND6</accession>
<evidence type="ECO:0000313" key="1">
    <source>
        <dbReference type="EMBL" id="JAH05333.1"/>
    </source>
</evidence>
<organism evidence="1">
    <name type="scientific">Anguilla anguilla</name>
    <name type="common">European freshwater eel</name>
    <name type="synonym">Muraena anguilla</name>
    <dbReference type="NCBI Taxonomy" id="7936"/>
    <lineage>
        <taxon>Eukaryota</taxon>
        <taxon>Metazoa</taxon>
        <taxon>Chordata</taxon>
        <taxon>Craniata</taxon>
        <taxon>Vertebrata</taxon>
        <taxon>Euteleostomi</taxon>
        <taxon>Actinopterygii</taxon>
        <taxon>Neopterygii</taxon>
        <taxon>Teleostei</taxon>
        <taxon>Anguilliformes</taxon>
        <taxon>Anguillidae</taxon>
        <taxon>Anguilla</taxon>
    </lineage>
</organism>
<reference evidence="1" key="2">
    <citation type="journal article" date="2015" name="Fish Shellfish Immunol.">
        <title>Early steps in the European eel (Anguilla anguilla)-Vibrio vulnificus interaction in the gills: Role of the RtxA13 toxin.</title>
        <authorList>
            <person name="Callol A."/>
            <person name="Pajuelo D."/>
            <person name="Ebbesson L."/>
            <person name="Teles M."/>
            <person name="MacKenzie S."/>
            <person name="Amaro C."/>
        </authorList>
    </citation>
    <scope>NUCLEOTIDE SEQUENCE</scope>
</reference>
<dbReference type="EMBL" id="GBXM01103244">
    <property type="protein sequence ID" value="JAH05333.1"/>
    <property type="molecule type" value="Transcribed_RNA"/>
</dbReference>